<gene>
    <name evidence="3" type="ORF">SNR37_000723</name>
</gene>
<accession>A0ABU7G7X2</accession>
<feature type="compositionally biased region" description="Low complexity" evidence="1">
    <location>
        <begin position="146"/>
        <end position="159"/>
    </location>
</feature>
<sequence>MSVINQMLKDLDKRQNSNPQSMSPLVEDSGKSARAYVLMALVLIALAISAWLALRYFKNIEVSSDVEVVAETSQNANPLAISPETEQLQAVAEAIDVELAEPISQAATPQTLPSEDANTPNQTSLEVDPNKQAVQPVIAVTKPKAETVAAETTTQVTTEPEVKEPVKATTPEPNKVEQAKAKQPSAKKQQKPQAEQDSTLEIKPLKLTREQQVALYTRRGFEALDKNLPDEARKEFQKALRLDHQAHEVREQLAALMFGRGELRPAVSLLEEGIQLSPTRGSFRVMLARIFVQQDNLPQAIYYLESAEPSITGNVDYYAMLAGLAQRLDKQELALTSYQKLVQHEPSRARWWLGYAIANDKLGSYQEALAAYRQAELMGQLSSNSRDFVVNRIRQLEQ</sequence>
<keyword evidence="2" id="KW-0812">Transmembrane</keyword>
<dbReference type="Gene3D" id="1.25.40.10">
    <property type="entry name" value="Tetratricopeptide repeat domain"/>
    <property type="match status" value="1"/>
</dbReference>
<dbReference type="EMBL" id="JAYDYW010000013">
    <property type="protein sequence ID" value="MEE1675398.1"/>
    <property type="molecule type" value="Genomic_DNA"/>
</dbReference>
<feature type="region of interest" description="Disordered" evidence="1">
    <location>
        <begin position="106"/>
        <end position="129"/>
    </location>
</feature>
<dbReference type="InterPro" id="IPR019734">
    <property type="entry name" value="TPR_rpt"/>
</dbReference>
<dbReference type="InterPro" id="IPR011990">
    <property type="entry name" value="TPR-like_helical_dom_sf"/>
</dbReference>
<organism evidence="3 4">
    <name type="scientific">Agarivorans aestuarii</name>
    <dbReference type="NCBI Taxonomy" id="1563703"/>
    <lineage>
        <taxon>Bacteria</taxon>
        <taxon>Pseudomonadati</taxon>
        <taxon>Pseudomonadota</taxon>
        <taxon>Gammaproteobacteria</taxon>
        <taxon>Alteromonadales</taxon>
        <taxon>Alteromonadaceae</taxon>
        <taxon>Agarivorans</taxon>
    </lineage>
</organism>
<dbReference type="Proteomes" id="UP001310248">
    <property type="component" value="Unassembled WGS sequence"/>
</dbReference>
<evidence type="ECO:0000313" key="3">
    <source>
        <dbReference type="EMBL" id="MEE1675398.1"/>
    </source>
</evidence>
<evidence type="ECO:0008006" key="5">
    <source>
        <dbReference type="Google" id="ProtNLM"/>
    </source>
</evidence>
<keyword evidence="2" id="KW-0472">Membrane</keyword>
<comment type="caution">
    <text evidence="3">The sequence shown here is derived from an EMBL/GenBank/DDBJ whole genome shotgun (WGS) entry which is preliminary data.</text>
</comment>
<protein>
    <recommendedName>
        <fullName evidence="5">MSHA biogenesis protein MshN</fullName>
    </recommendedName>
</protein>
<name>A0ABU7G7X2_9ALTE</name>
<feature type="compositionally biased region" description="Low complexity" evidence="1">
    <location>
        <begin position="181"/>
        <end position="193"/>
    </location>
</feature>
<reference evidence="4" key="1">
    <citation type="submission" date="2023-07" db="EMBL/GenBank/DDBJ databases">
        <title>Draft genome sequence of Agarivorans aestuarii strain ZMCS4, a CAZymes producing bacteria isolated from the marine brown algae Clodostephus spongiosus.</title>
        <authorList>
            <person name="Lorente B."/>
            <person name="Cabral C."/>
            <person name="Frias J."/>
            <person name="Faria J."/>
            <person name="Toubarro D."/>
        </authorList>
    </citation>
    <scope>NUCLEOTIDE SEQUENCE [LARGE SCALE GENOMIC DNA]</scope>
    <source>
        <strain evidence="4">ZMCS4</strain>
    </source>
</reference>
<dbReference type="SMART" id="SM00028">
    <property type="entry name" value="TPR"/>
    <property type="match status" value="4"/>
</dbReference>
<evidence type="ECO:0000256" key="1">
    <source>
        <dbReference type="SAM" id="MobiDB-lite"/>
    </source>
</evidence>
<feature type="transmembrane region" description="Helical" evidence="2">
    <location>
        <begin position="33"/>
        <end position="54"/>
    </location>
</feature>
<proteinExistence type="predicted"/>
<evidence type="ECO:0000313" key="4">
    <source>
        <dbReference type="Proteomes" id="UP001310248"/>
    </source>
</evidence>
<feature type="compositionally biased region" description="Polar residues" evidence="1">
    <location>
        <begin position="106"/>
        <end position="125"/>
    </location>
</feature>
<feature type="region of interest" description="Disordered" evidence="1">
    <location>
        <begin position="145"/>
        <end position="202"/>
    </location>
</feature>
<keyword evidence="4" id="KW-1185">Reference proteome</keyword>
<dbReference type="SUPFAM" id="SSF48452">
    <property type="entry name" value="TPR-like"/>
    <property type="match status" value="1"/>
</dbReference>
<evidence type="ECO:0000256" key="2">
    <source>
        <dbReference type="SAM" id="Phobius"/>
    </source>
</evidence>
<keyword evidence="2" id="KW-1133">Transmembrane helix</keyword>
<dbReference type="RefSeq" id="WP_329776313.1">
    <property type="nucleotide sequence ID" value="NZ_JAYDYW010000013.1"/>
</dbReference>